<name>A0AAU7CB85_9BACT</name>
<reference evidence="1" key="1">
    <citation type="submission" date="2024-05" db="EMBL/GenBank/DDBJ databases">
        <title>Planctomycetes of the genus Singulisphaera possess chitinolytic capabilities.</title>
        <authorList>
            <person name="Ivanova A."/>
        </authorList>
    </citation>
    <scope>NUCLEOTIDE SEQUENCE</scope>
    <source>
        <strain evidence="1">Ch08T</strain>
    </source>
</reference>
<organism evidence="1">
    <name type="scientific">Singulisphaera sp. Ch08</name>
    <dbReference type="NCBI Taxonomy" id="3120278"/>
    <lineage>
        <taxon>Bacteria</taxon>
        <taxon>Pseudomonadati</taxon>
        <taxon>Planctomycetota</taxon>
        <taxon>Planctomycetia</taxon>
        <taxon>Isosphaerales</taxon>
        <taxon>Isosphaeraceae</taxon>
        <taxon>Singulisphaera</taxon>
    </lineage>
</organism>
<sequence>MWTLKSFRSSNPRPPHTTARRWALETLEDRALLSASPTAIYPLGATPRADVASLEKAGKQVTFRGSLDGVVTRGTPGPSGAPVLVEGTGHAAHLGRFTFSFPHLVNATTRVATGTYTFTAANGDTLTADVTGQAVPVGTTGVLHIVETATITGGTGRFAGATGSFTIERDYDTVAGTTTGSFLGTISPAGTRHRCHKIGR</sequence>
<gene>
    <name evidence="1" type="ORF">V5E97_29140</name>
</gene>
<protein>
    <recommendedName>
        <fullName evidence="2">Htaa domain-containing protein</fullName>
    </recommendedName>
</protein>
<dbReference type="AlphaFoldDB" id="A0AAU7CB85"/>
<proteinExistence type="predicted"/>
<evidence type="ECO:0000313" key="1">
    <source>
        <dbReference type="EMBL" id="XBH02368.1"/>
    </source>
</evidence>
<dbReference type="EMBL" id="CP155447">
    <property type="protein sequence ID" value="XBH02368.1"/>
    <property type="molecule type" value="Genomic_DNA"/>
</dbReference>
<dbReference type="RefSeq" id="WP_406695111.1">
    <property type="nucleotide sequence ID" value="NZ_CP155447.1"/>
</dbReference>
<accession>A0AAU7CB85</accession>
<evidence type="ECO:0008006" key="2">
    <source>
        <dbReference type="Google" id="ProtNLM"/>
    </source>
</evidence>